<evidence type="ECO:0000256" key="1">
    <source>
        <dbReference type="SAM" id="SignalP"/>
    </source>
</evidence>
<organism evidence="2 3">
    <name type="scientific">Cyanobium gracile UHCC 0281</name>
    <dbReference type="NCBI Taxonomy" id="3110309"/>
    <lineage>
        <taxon>Bacteria</taxon>
        <taxon>Bacillati</taxon>
        <taxon>Cyanobacteriota</taxon>
        <taxon>Cyanophyceae</taxon>
        <taxon>Synechococcales</taxon>
        <taxon>Prochlorococcaceae</taxon>
        <taxon>Cyanobium</taxon>
    </lineage>
</organism>
<dbReference type="PROSITE" id="PS51257">
    <property type="entry name" value="PROKAR_LIPOPROTEIN"/>
    <property type="match status" value="1"/>
</dbReference>
<keyword evidence="1" id="KW-0732">Signal</keyword>
<sequence>MRPPVATVGWLAAASIGCAAGPLLAQELPHDVPVLPPPAATEALEATDFAPTTTVNLQINGALGGLQYSGSERDSASNTGDGAPLLNGVSFNHEARLTIDTSFTGQDLFRIRFRSGNFARSGFFSNPPTPLTRLDFAFQEPACGRSEGACPTGLITINRAYLQLPLSREIRFTIGARVMQLDMLPVWPSVYNASPILDLFQYAGAPGAYGKRLGGGFGVWWQPGGDLRGLSLGYAYVAGRAGGTPQGGGLFGGASSQTSTLQLALSRPQWNVTAAYSLSGPQVRLRGTPLASQLAAGAGERSLGSLSLAGYWQPRRSGWLPSVSAGWGHDTFRFASYPAPGLSEVRSRSWYTGLVWSDVLGVGNSLGLAVGSPAHVSAIQTPTTSSIDDRGLAFEVFYRIQLSDELSLTPAVFWLPRPRGALTGSSDVSEALRFPPASGEASLGVWAGLIRTTLRF</sequence>
<dbReference type="Proteomes" id="UP001302329">
    <property type="component" value="Unassembled WGS sequence"/>
</dbReference>
<name>A0ABU5SS15_9CYAN</name>
<protein>
    <recommendedName>
        <fullName evidence="4">Porin</fullName>
    </recommendedName>
</protein>
<evidence type="ECO:0000313" key="3">
    <source>
        <dbReference type="Proteomes" id="UP001302329"/>
    </source>
</evidence>
<dbReference type="EMBL" id="JAYGHY010000004">
    <property type="protein sequence ID" value="MEA5441306.1"/>
    <property type="molecule type" value="Genomic_DNA"/>
</dbReference>
<gene>
    <name evidence="2" type="ORF">VB739_01910</name>
</gene>
<accession>A0ABU5SS15</accession>
<reference evidence="2 3" key="1">
    <citation type="submission" date="2023-12" db="EMBL/GenBank/DDBJ databases">
        <title>Baltic Sea Cyanobacteria.</title>
        <authorList>
            <person name="Delbaje E."/>
            <person name="Fewer D.P."/>
            <person name="Shishido T.K."/>
        </authorList>
    </citation>
    <scope>NUCLEOTIDE SEQUENCE [LARGE SCALE GENOMIC DNA]</scope>
    <source>
        <strain evidence="2 3">UHCC 0281</strain>
    </source>
</reference>
<keyword evidence="3" id="KW-1185">Reference proteome</keyword>
<evidence type="ECO:0000313" key="2">
    <source>
        <dbReference type="EMBL" id="MEA5441306.1"/>
    </source>
</evidence>
<comment type="caution">
    <text evidence="2">The sequence shown here is derived from an EMBL/GenBank/DDBJ whole genome shotgun (WGS) entry which is preliminary data.</text>
</comment>
<dbReference type="RefSeq" id="WP_323355458.1">
    <property type="nucleotide sequence ID" value="NZ_JAYGHY010000004.1"/>
</dbReference>
<feature type="signal peptide" evidence="1">
    <location>
        <begin position="1"/>
        <end position="25"/>
    </location>
</feature>
<evidence type="ECO:0008006" key="4">
    <source>
        <dbReference type="Google" id="ProtNLM"/>
    </source>
</evidence>
<feature type="chain" id="PRO_5045572455" description="Porin" evidence="1">
    <location>
        <begin position="26"/>
        <end position="456"/>
    </location>
</feature>
<proteinExistence type="predicted"/>